<evidence type="ECO:0000313" key="2">
    <source>
        <dbReference type="EMBL" id="CAA9491453.1"/>
    </source>
</evidence>
<protein>
    <submittedName>
        <fullName evidence="2">Uncharacterized protein</fullName>
    </submittedName>
</protein>
<reference evidence="2" key="1">
    <citation type="submission" date="2020-02" db="EMBL/GenBank/DDBJ databases">
        <authorList>
            <person name="Meier V. D."/>
        </authorList>
    </citation>
    <scope>NUCLEOTIDE SEQUENCE</scope>
    <source>
        <strain evidence="2">AVDCRST_MAG96</strain>
    </source>
</reference>
<proteinExistence type="predicted"/>
<name>A0A6J4S7E0_9BACT</name>
<dbReference type="EMBL" id="CADCVN010000580">
    <property type="protein sequence ID" value="CAA9491453.1"/>
    <property type="molecule type" value="Genomic_DNA"/>
</dbReference>
<gene>
    <name evidence="2" type="ORF">AVDCRST_MAG96-1530</name>
</gene>
<organism evidence="2">
    <name type="scientific">uncultured Segetibacter sp</name>
    <dbReference type="NCBI Taxonomy" id="481133"/>
    <lineage>
        <taxon>Bacteria</taxon>
        <taxon>Pseudomonadati</taxon>
        <taxon>Bacteroidota</taxon>
        <taxon>Chitinophagia</taxon>
        <taxon>Chitinophagales</taxon>
        <taxon>Chitinophagaceae</taxon>
        <taxon>Segetibacter</taxon>
        <taxon>environmental samples</taxon>
    </lineage>
</organism>
<accession>A0A6J4S7E0</accession>
<feature type="region of interest" description="Disordered" evidence="1">
    <location>
        <begin position="19"/>
        <end position="40"/>
    </location>
</feature>
<sequence>MIIFFFRASLYKNTGKAKQQRRGRFISEKKKEKGKKAVLP</sequence>
<dbReference type="AlphaFoldDB" id="A0A6J4S7E0"/>
<evidence type="ECO:0000256" key="1">
    <source>
        <dbReference type="SAM" id="MobiDB-lite"/>
    </source>
</evidence>